<dbReference type="Pfam" id="PF03466">
    <property type="entry name" value="LysR_substrate"/>
    <property type="match status" value="1"/>
</dbReference>
<evidence type="ECO:0000313" key="36">
    <source>
        <dbReference type="Proteomes" id="UP000528151"/>
    </source>
</evidence>
<reference evidence="20" key="8">
    <citation type="submission" date="2020-01" db="EMBL/GenBank/DDBJ databases">
        <authorList>
            <consortium name="NCBI Pathogen Detection Project"/>
        </authorList>
    </citation>
    <scope>NUCLEOTIDE SEQUENCE</scope>
    <source>
        <strain evidence="19">09CEB371LM</strain>
        <strain evidence="22">2017-325981-023-01</strain>
        <strain evidence="20">CFIAFB20130012</strain>
        <strain evidence="21">DMG1500109</strain>
    </source>
</reference>
<evidence type="ECO:0000313" key="17">
    <source>
        <dbReference type="EMBL" id="ECY9783113.1"/>
    </source>
</evidence>
<evidence type="ECO:0000313" key="24">
    <source>
        <dbReference type="EMBL" id="NYA01746.1"/>
    </source>
</evidence>
<dbReference type="Proteomes" id="UP000527632">
    <property type="component" value="Unassembled WGS sequence"/>
</dbReference>
<evidence type="ECO:0000313" key="34">
    <source>
        <dbReference type="Proteomes" id="UP000522199"/>
    </source>
</evidence>
<dbReference type="Proteomes" id="UP000840039">
    <property type="component" value="Unassembled WGS sequence"/>
</dbReference>
<dbReference type="GO" id="GO:0000976">
    <property type="term" value="F:transcription cis-regulatory region binding"/>
    <property type="evidence" value="ECO:0007669"/>
    <property type="project" value="TreeGrafter"/>
</dbReference>
<dbReference type="Gene3D" id="1.10.10.10">
    <property type="entry name" value="Winged helix-like DNA-binding domain superfamily/Winged helix DNA-binding domain"/>
    <property type="match status" value="1"/>
</dbReference>
<evidence type="ECO:0000256" key="2">
    <source>
        <dbReference type="ARBA" id="ARBA00023015"/>
    </source>
</evidence>
<evidence type="ECO:0000313" key="26">
    <source>
        <dbReference type="Proteomes" id="UP000272537"/>
    </source>
</evidence>
<evidence type="ECO:0000313" key="8">
    <source>
        <dbReference type="EMBL" id="EAE1340179.1"/>
    </source>
</evidence>
<dbReference type="Proteomes" id="UP000533021">
    <property type="component" value="Unassembled WGS sequence"/>
</dbReference>
<dbReference type="InterPro" id="IPR005119">
    <property type="entry name" value="LysR_subst-bd"/>
</dbReference>
<reference evidence="12 34" key="6">
    <citation type="submission" date="2019-04" db="EMBL/GenBank/DDBJ databases">
        <authorList>
            <consortium name="GenomeTrakr network: Whole genome sequencing for foodborne pathogen traceback"/>
        </authorList>
    </citation>
    <scope>NUCLEOTIDE SEQUENCE [LARGE SCALE GENOMIC DNA]</scope>
    <source>
        <strain evidence="12 34">CFSAN072474</strain>
    </source>
</reference>
<dbReference type="Pfam" id="PF00126">
    <property type="entry name" value="HTH_1"/>
    <property type="match status" value="1"/>
</dbReference>
<dbReference type="Proteomes" id="UP000272537">
    <property type="component" value="Unassembled WGS sequence"/>
</dbReference>
<dbReference type="Proteomes" id="UP000546397">
    <property type="component" value="Unassembled WGS sequence"/>
</dbReference>
<evidence type="ECO:0000313" key="35">
    <source>
        <dbReference type="Proteomes" id="UP000527632"/>
    </source>
</evidence>
<dbReference type="OMA" id="VMDTVIH"/>
<dbReference type="EMBL" id="AABFVG010000010">
    <property type="protein sequence ID" value="EAH2283068.1"/>
    <property type="molecule type" value="Genomic_DNA"/>
</dbReference>
<evidence type="ECO:0000313" key="40">
    <source>
        <dbReference type="Proteomes" id="UP000546397"/>
    </source>
</evidence>
<evidence type="ECO:0000313" key="14">
    <source>
        <dbReference type="EMBL" id="EAH2283068.1"/>
    </source>
</evidence>
<dbReference type="EMBL" id="AAAQQZ010000009">
    <property type="protein sequence ID" value="EAE1340179.1"/>
    <property type="molecule type" value="Genomic_DNA"/>
</dbReference>
<comment type="similarity">
    <text evidence="1">Belongs to the LysR transcriptional regulatory family.</text>
</comment>
<reference evidence="24 39" key="9">
    <citation type="submission" date="2020-06" db="EMBL/GenBank/DDBJ databases">
        <title>Two Listeria outbreaks in Switzerland in 2018 and 2020.</title>
        <authorList>
            <person name="Stevens M.J.A."/>
            <person name="Bloemberg G."/>
            <person name="Nusch-Inderbinnen M."/>
            <person name="Stephan R."/>
        </authorList>
    </citation>
    <scope>NUCLEOTIDE SEQUENCE [LARGE SCALE GENOMIC DNA]</scope>
    <source>
        <strain evidence="24 39">N18-0707</strain>
    </source>
</reference>
<evidence type="ECO:0000313" key="12">
    <source>
        <dbReference type="EMBL" id="EAG9388434.1"/>
    </source>
</evidence>
<dbReference type="Proteomes" id="UP000460224">
    <property type="component" value="Unassembled WGS sequence"/>
</dbReference>
<evidence type="ECO:0000313" key="23">
    <source>
        <dbReference type="EMBL" id="KAA9452945.1"/>
    </source>
</evidence>
<dbReference type="EMBL" id="JACAVN010000004">
    <property type="protein sequence ID" value="NYA01746.1"/>
    <property type="molecule type" value="Genomic_DNA"/>
</dbReference>
<dbReference type="GO" id="GO:0003700">
    <property type="term" value="F:DNA-binding transcription factor activity"/>
    <property type="evidence" value="ECO:0007669"/>
    <property type="project" value="InterPro"/>
</dbReference>
<dbReference type="EMBL" id="AABGHY010000010">
    <property type="protein sequence ID" value="EAH3295267.1"/>
    <property type="molecule type" value="Genomic_DNA"/>
</dbReference>
<dbReference type="EMBL" id="AAAIXK010000007">
    <property type="protein sequence ID" value="EAC5551310.1"/>
    <property type="molecule type" value="Genomic_DNA"/>
</dbReference>
<evidence type="ECO:0000313" key="27">
    <source>
        <dbReference type="Proteomes" id="UP000358545"/>
    </source>
</evidence>
<dbReference type="Proteomes" id="UP000522199">
    <property type="component" value="Unassembled WGS sequence"/>
</dbReference>
<dbReference type="InterPro" id="IPR000847">
    <property type="entry name" value="LysR_HTH_N"/>
</dbReference>
<evidence type="ECO:0000256" key="4">
    <source>
        <dbReference type="ARBA" id="ARBA00023163"/>
    </source>
</evidence>
<dbReference type="Proteomes" id="UP000467536">
    <property type="component" value="Unassembled WGS sequence"/>
</dbReference>
<dbReference type="Proteomes" id="UP000365297">
    <property type="component" value="Unassembled WGS sequence"/>
</dbReference>
<dbReference type="KEGG" id="lmok:CQ02_01660"/>
<dbReference type="Proteomes" id="UP000393182">
    <property type="component" value="Unassembled WGS sequence"/>
</dbReference>
<gene>
    <name evidence="25" type="primary">gltr_2</name>
    <name evidence="10" type="ORF">A8L61_13390</name>
    <name evidence="8" type="ORF">ART25_14770</name>
    <name evidence="6" type="ORF">ARY78_12810</name>
    <name evidence="11" type="ORF">CA369_14805</name>
    <name evidence="12" type="ORF">CW845_13130</name>
    <name evidence="14" type="ORF">D4920_13360</name>
    <name evidence="13" type="ORF">D4B11_10560</name>
    <name evidence="15" type="ORF">D5N24_12720</name>
    <name evidence="23" type="ORF">DCK61_00380</name>
    <name evidence="7" type="ORF">DQ70_10390</name>
    <name evidence="25" type="ORF">DYZ80_02336</name>
    <name evidence="9" type="ORF">E1W56_14070</name>
    <name evidence="16" type="ORF">E5F58_05020</name>
    <name evidence="17" type="ORF">F6515_08900</name>
    <name evidence="18" type="ORF">FV747_13155</name>
    <name evidence="19" type="ORF">GHH22_11650</name>
    <name evidence="21" type="ORF">GI949_12975</name>
    <name evidence="20" type="ORF">GYR60_05295</name>
    <name evidence="22" type="ORF">HQN34_002888</name>
    <name evidence="24" type="ORF">HZJ64_07860</name>
</gene>
<reference evidence="37 38" key="5">
    <citation type="submission" date="2019-04" db="EMBL/GenBank/DDBJ databases">
        <authorList>
            <person name="Ashton P.M."/>
            <person name="Dallman T."/>
            <person name="Nair S."/>
            <person name="De Pinna E."/>
            <person name="Peters T."/>
            <person name="Grant K."/>
        </authorList>
    </citation>
    <scope>NUCLEOTIDE SEQUENCE [LARGE SCALE GENOMIC DNA]</scope>
    <source>
        <strain evidence="14 38">282333</strain>
        <strain evidence="15 37">282352</strain>
        <strain evidence="13 40">289003</strain>
        <strain evidence="18 32">788324</strain>
        <strain evidence="9">RL15000286</strain>
    </source>
</reference>
<dbReference type="Proteomes" id="UP000544530">
    <property type="component" value="Unassembled WGS sequence"/>
</dbReference>
<evidence type="ECO:0000313" key="20">
    <source>
        <dbReference type="EMBL" id="HAB8397929.1"/>
    </source>
</evidence>
<feature type="domain" description="HTH lysR-type" evidence="5">
    <location>
        <begin position="1"/>
        <end position="58"/>
    </location>
</feature>
<dbReference type="InterPro" id="IPR036390">
    <property type="entry name" value="WH_DNA-bd_sf"/>
</dbReference>
<reference evidence="41 42" key="2">
    <citation type="journal article" date="2018" name="Genome Biol.">
        <title>SKESA: strategic k-mer extension for scrupulous assemblies.</title>
        <authorList>
            <person name="Souvorov A."/>
            <person name="Agarwala R."/>
            <person name="Lipman D.J."/>
        </authorList>
    </citation>
    <scope>NUCLEOTIDE SEQUENCE [LARGE SCALE GENOMIC DNA]</scope>
    <source>
        <strain evidence="19">09CEB371LM</strain>
        <strain evidence="22">2017-325981-023-01</strain>
        <strain evidence="20 41">CFIAFB20130012</strain>
        <strain evidence="21 43">DMG1500109</strain>
    </source>
</reference>
<accession>A0A0B8QZ17</accession>
<reference evidence="17 33" key="7">
    <citation type="submission" date="2019-09" db="EMBL/GenBank/DDBJ databases">
        <authorList>
            <consortium name="PulseNet: The National Subtyping Network for Foodborne Disease Surveillance"/>
            <person name="Tarr C.L."/>
            <person name="Trees E."/>
            <person name="Katz L.S."/>
            <person name="Carleton-Romer H.A."/>
            <person name="Stroika S."/>
            <person name="Kucerova Z."/>
            <person name="Roache K.F."/>
            <person name="Sabol A.L."/>
            <person name="Besser J."/>
            <person name="Gerner-Smidt P."/>
        </authorList>
    </citation>
    <scope>NUCLEOTIDE SEQUENCE [LARGE SCALE GENOMIC DNA]</scope>
    <source>
        <strain evidence="10 27">PNUSAL002180</strain>
        <strain evidence="17 33">PNUSAL005692</strain>
    </source>
</reference>
<evidence type="ECO:0000256" key="1">
    <source>
        <dbReference type="ARBA" id="ARBA00009437"/>
    </source>
</evidence>
<dbReference type="Proteomes" id="UP000358545">
    <property type="component" value="Unassembled WGS sequence"/>
</dbReference>
<evidence type="ECO:0000313" key="32">
    <source>
        <dbReference type="Proteomes" id="UP000467536"/>
    </source>
</evidence>
<dbReference type="EMBL" id="DABJAN010000007">
    <property type="protein sequence ID" value="HAJ9594655.1"/>
    <property type="molecule type" value="Genomic_DNA"/>
</dbReference>
<dbReference type="EMBL" id="AABEMN010000015">
    <property type="protein sequence ID" value="EAG9520214.1"/>
    <property type="molecule type" value="Genomic_DNA"/>
</dbReference>
<dbReference type="PROSITE" id="PS50931">
    <property type="entry name" value="HTH_LYSR"/>
    <property type="match status" value="1"/>
</dbReference>
<dbReference type="Proteomes" id="UP000368512">
    <property type="component" value="Unassembled WGS sequence"/>
</dbReference>
<dbReference type="EMBL" id="AANEHK010000014">
    <property type="protein sequence ID" value="EDO0986945.1"/>
    <property type="molecule type" value="Genomic_DNA"/>
</dbReference>
<dbReference type="EMBL" id="DAAJZA010000010">
    <property type="protein sequence ID" value="HAC1755884.1"/>
    <property type="molecule type" value="Genomic_DNA"/>
</dbReference>
<evidence type="ECO:0000313" key="18">
    <source>
        <dbReference type="EMBL" id="EDO0986945.1"/>
    </source>
</evidence>
<organism evidence="16 35">
    <name type="scientific">Listeria monocytogenes</name>
    <dbReference type="NCBI Taxonomy" id="1639"/>
    <lineage>
        <taxon>Bacteria</taxon>
        <taxon>Bacillati</taxon>
        <taxon>Bacillota</taxon>
        <taxon>Bacilli</taxon>
        <taxon>Bacillales</taxon>
        <taxon>Listeriaceae</taxon>
        <taxon>Listeria</taxon>
    </lineage>
</organism>
<evidence type="ECO:0000313" key="42">
    <source>
        <dbReference type="Proteomes" id="UP000843503"/>
    </source>
</evidence>
<evidence type="ECO:0000313" key="38">
    <source>
        <dbReference type="Proteomes" id="UP000533021"/>
    </source>
</evidence>
<dbReference type="EMBL" id="AABGUK010000001">
    <property type="protein sequence ID" value="EAH4241362.1"/>
    <property type="molecule type" value="Genomic_DNA"/>
</dbReference>
<reference evidence="25 26" key="1">
    <citation type="journal article" date="2018" name="BMC Genomics">
        <title>Genes significantly associated with lineage II food isolates of Listeria monocytogenes.</title>
        <authorList>
            <person name="Pirone-Davies C."/>
            <person name="Chen Y."/>
            <person name="Pightling A."/>
            <person name="Ryan G."/>
            <person name="Wang Y."/>
            <person name="Yao K."/>
            <person name="Hoffmann M."/>
            <person name="Allard M.W."/>
        </authorList>
    </citation>
    <scope>NUCLEOTIDE SEQUENCE [LARGE SCALE GENOMIC DNA]</scope>
    <source>
        <strain evidence="25 26">PNUSAL000550</strain>
    </source>
</reference>
<evidence type="ECO:0000313" key="9">
    <source>
        <dbReference type="EMBL" id="EAE4943170.1"/>
    </source>
</evidence>
<dbReference type="PANTHER" id="PTHR30126">
    <property type="entry name" value="HTH-TYPE TRANSCRIPTIONAL REGULATOR"/>
    <property type="match status" value="1"/>
</dbReference>
<evidence type="ECO:0000313" key="33">
    <source>
        <dbReference type="Proteomes" id="UP000489121"/>
    </source>
</evidence>
<evidence type="ECO:0000313" key="37">
    <source>
        <dbReference type="Proteomes" id="UP000530452"/>
    </source>
</evidence>
<sequence>MDIENMKAFNKVAELKSISAAANELHHLQSNMSNKIKNIEKQFQTQLFFRHSNGVEPTKEGEKIYQQFKKMILLWEETIDIINNEEETISIGITQSSLPMEFNTIIKEFYQQFPNKKLSIVSGSTSELIPKIANRELTIAYVAELEKENLFQDSQIISQTLSWDKLVFAGNTAGKSVQKILAEERLYVFSKQCYSYRALAALINDINIPNVSISEINIPETLVEICNNELGIGIIPESIALNYHFLNYETLPTEYASLRKTLIYHADHTISNGEKWLIEKSKPAFKS</sequence>
<dbReference type="Proteomes" id="UP000843775">
    <property type="component" value="Unassembled WGS sequence"/>
</dbReference>
<dbReference type="PANTHER" id="PTHR30126:SF40">
    <property type="entry name" value="HTH-TYPE TRANSCRIPTIONAL REGULATOR GLTR"/>
    <property type="match status" value="1"/>
</dbReference>
<keyword evidence="4" id="KW-0804">Transcription</keyword>
<dbReference type="EMBL" id="AABAGT010000023">
    <property type="protein sequence ID" value="EAG0868258.1"/>
    <property type="molecule type" value="Genomic_DNA"/>
</dbReference>
<evidence type="ECO:0000313" key="22">
    <source>
        <dbReference type="EMBL" id="HAJ9594655.1"/>
    </source>
</evidence>
<dbReference type="EMBL" id="DAAIHR010000004">
    <property type="protein sequence ID" value="HAB8397929.1"/>
    <property type="molecule type" value="Genomic_DNA"/>
</dbReference>
<dbReference type="RefSeq" id="WP_003724226.1">
    <property type="nucleotide sequence ID" value="NC_021825.2"/>
</dbReference>
<evidence type="ECO:0000313" key="10">
    <source>
        <dbReference type="EMBL" id="EAG0868258.1"/>
    </source>
</evidence>
<dbReference type="Proteomes" id="UP000379076">
    <property type="component" value="Unassembled WGS sequence"/>
</dbReference>
<dbReference type="Proteomes" id="UP000489121">
    <property type="component" value="Unassembled WGS sequence"/>
</dbReference>
<evidence type="ECO:0000313" key="28">
    <source>
        <dbReference type="Proteomes" id="UP000365297"/>
    </source>
</evidence>
<dbReference type="EMBL" id="AABEKY010000008">
    <property type="protein sequence ID" value="EAG9388434.1"/>
    <property type="molecule type" value="Genomic_DNA"/>
</dbReference>
<evidence type="ECO:0000313" key="16">
    <source>
        <dbReference type="EMBL" id="EAH4241362.1"/>
    </source>
</evidence>
<dbReference type="Proteomes" id="UP000530452">
    <property type="component" value="Unassembled WGS sequence"/>
</dbReference>
<evidence type="ECO:0000313" key="39">
    <source>
        <dbReference type="Proteomes" id="UP000544530"/>
    </source>
</evidence>
<reference evidence="23 31" key="3">
    <citation type="submission" date="2018-04" db="EMBL/GenBank/DDBJ databases">
        <title>Genome Analysis of a Prevalent Clone of Listeria monocytogenes Sequence Type 87 in China.</title>
        <authorList>
            <person name="Wang Y."/>
        </authorList>
    </citation>
    <scope>NUCLEOTIDE SEQUENCE [LARGE SCALE GENOMIC DNA]</scope>
    <source>
        <strain evidence="23 31">ICDC_LM1523</strain>
    </source>
</reference>
<evidence type="ECO:0000256" key="3">
    <source>
        <dbReference type="ARBA" id="ARBA00023125"/>
    </source>
</evidence>
<evidence type="ECO:0000313" key="43">
    <source>
        <dbReference type="Proteomes" id="UP000843775"/>
    </source>
</evidence>
<evidence type="ECO:0000313" key="29">
    <source>
        <dbReference type="Proteomes" id="UP000368512"/>
    </source>
</evidence>
<comment type="caution">
    <text evidence="16">The sequence shown here is derived from an EMBL/GenBank/DDBJ whole genome shotgun (WGS) entry which is preliminary data.</text>
</comment>
<evidence type="ECO:0000313" key="6">
    <source>
        <dbReference type="EMBL" id="EAC5551310.1"/>
    </source>
</evidence>
<dbReference type="SUPFAM" id="SSF53850">
    <property type="entry name" value="Periplasmic binding protein-like II"/>
    <property type="match status" value="1"/>
</dbReference>
<dbReference type="EMBL" id="DAAEEB010000008">
    <property type="protein sequence ID" value="HAA8053793.1"/>
    <property type="molecule type" value="Genomic_DNA"/>
</dbReference>
<dbReference type="Proteomes" id="UP000528151">
    <property type="component" value="Unassembled WGS sequence"/>
</dbReference>
<dbReference type="EMBL" id="QXLS01000005">
    <property type="protein sequence ID" value="RKA07124.1"/>
    <property type="molecule type" value="Genomic_DNA"/>
</dbReference>
<evidence type="ECO:0000313" key="25">
    <source>
        <dbReference type="EMBL" id="RKA07124.1"/>
    </source>
</evidence>
<dbReference type="Gene3D" id="3.40.190.290">
    <property type="match status" value="1"/>
</dbReference>
<dbReference type="KEGG" id="lmv:Y193_14320"/>
<dbReference type="Proteomes" id="UP000843503">
    <property type="component" value="Unassembled WGS sequence"/>
</dbReference>
<evidence type="ECO:0000313" key="41">
    <source>
        <dbReference type="Proteomes" id="UP000840197"/>
    </source>
</evidence>
<dbReference type="EMBL" id="AABBZO010000024">
    <property type="protein sequence ID" value="EAG4463539.1"/>
    <property type="molecule type" value="Genomic_DNA"/>
</dbReference>
<dbReference type="EMBL" id="QDAY01000001">
    <property type="protein sequence ID" value="KAA9452945.1"/>
    <property type="molecule type" value="Genomic_DNA"/>
</dbReference>
<reference evidence="16 35" key="4">
    <citation type="submission" date="2019-04" db="EMBL/GenBank/DDBJ databases">
        <authorList>
            <consortium name="GenomeTrakr: Next Generation Sequencing Network for Food Pathogen Tracability"/>
        </authorList>
    </citation>
    <scope>NUCLEOTIDE SEQUENCE [LARGE SCALE GENOMIC DNA]</scope>
    <source>
        <strain evidence="7 29">CFSAN008042</strain>
        <strain evidence="11 36">CFSAN063727</strain>
        <strain evidence="8 30">FDA00006494</strain>
        <strain evidence="6 28">FDA00007096</strain>
        <strain evidence="16 35">LS1344</strain>
    </source>
</reference>
<dbReference type="Proteomes" id="UP000840197">
    <property type="component" value="Unassembled WGS sequence"/>
</dbReference>
<evidence type="ECO:0000313" key="7">
    <source>
        <dbReference type="EMBL" id="EAC7481084.1"/>
    </source>
</evidence>
<evidence type="ECO:0000313" key="31">
    <source>
        <dbReference type="Proteomes" id="UP000460224"/>
    </source>
</evidence>
<proteinExistence type="inferred from homology"/>
<dbReference type="CDD" id="cd05466">
    <property type="entry name" value="PBP2_LTTR_substrate"/>
    <property type="match status" value="1"/>
</dbReference>
<dbReference type="EMBL" id="AAASLB010000010">
    <property type="protein sequence ID" value="EAE4943170.1"/>
    <property type="molecule type" value="Genomic_DNA"/>
</dbReference>
<evidence type="ECO:0000313" key="19">
    <source>
        <dbReference type="EMBL" id="HAA8053793.1"/>
    </source>
</evidence>
<evidence type="ECO:0000313" key="11">
    <source>
        <dbReference type="EMBL" id="EAG4463539.1"/>
    </source>
</evidence>
<evidence type="ECO:0000313" key="13">
    <source>
        <dbReference type="EMBL" id="EAG9520214.1"/>
    </source>
</evidence>
<dbReference type="AlphaFoldDB" id="A0A0B8QZ17"/>
<keyword evidence="3" id="KW-0238">DNA-binding</keyword>
<dbReference type="EMBL" id="AAAJWF010000006">
    <property type="protein sequence ID" value="EAC7481084.1"/>
    <property type="molecule type" value="Genomic_DNA"/>
</dbReference>
<protein>
    <submittedName>
        <fullName evidence="25">HTH-type transcriptional regulator GltR</fullName>
    </submittedName>
    <submittedName>
        <fullName evidence="16">LysR family transcriptional regulator</fullName>
    </submittedName>
</protein>
<evidence type="ECO:0000259" key="5">
    <source>
        <dbReference type="PROSITE" id="PS50931"/>
    </source>
</evidence>
<evidence type="ECO:0000313" key="30">
    <source>
        <dbReference type="Proteomes" id="UP000379076"/>
    </source>
</evidence>
<dbReference type="EMBL" id="AALGDA010000024">
    <property type="protein sequence ID" value="ECY9783113.1"/>
    <property type="molecule type" value="Genomic_DNA"/>
</dbReference>
<dbReference type="SUPFAM" id="SSF46785">
    <property type="entry name" value="Winged helix' DNA-binding domain"/>
    <property type="match status" value="1"/>
</dbReference>
<dbReference type="InterPro" id="IPR036388">
    <property type="entry name" value="WH-like_DNA-bd_sf"/>
</dbReference>
<name>A0A0B8QZ17_LISMN</name>
<evidence type="ECO:0000313" key="21">
    <source>
        <dbReference type="EMBL" id="HAC1755884.1"/>
    </source>
</evidence>
<evidence type="ECO:0000313" key="15">
    <source>
        <dbReference type="EMBL" id="EAH3295267.1"/>
    </source>
</evidence>
<keyword evidence="2" id="KW-0805">Transcription regulation</keyword>